<evidence type="ECO:0000256" key="1">
    <source>
        <dbReference type="SAM" id="MobiDB-lite"/>
    </source>
</evidence>
<gene>
    <name evidence="2" type="ORF">V5799_016820</name>
</gene>
<name>A0AAQ4F417_AMBAM</name>
<dbReference type="EMBL" id="JARKHS020007271">
    <property type="protein sequence ID" value="KAK8781839.1"/>
    <property type="molecule type" value="Genomic_DNA"/>
</dbReference>
<feature type="compositionally biased region" description="Low complexity" evidence="1">
    <location>
        <begin position="425"/>
        <end position="439"/>
    </location>
</feature>
<reference evidence="2 3" key="1">
    <citation type="journal article" date="2023" name="Arcadia Sci">
        <title>De novo assembly of a long-read Amblyomma americanum tick genome.</title>
        <authorList>
            <person name="Chou S."/>
            <person name="Poskanzer K.E."/>
            <person name="Rollins M."/>
            <person name="Thuy-Boun P.S."/>
        </authorList>
    </citation>
    <scope>NUCLEOTIDE SEQUENCE [LARGE SCALE GENOMIC DNA]</scope>
    <source>
        <strain evidence="2">F_SG_1</strain>
        <tissue evidence="2">Salivary glands</tissue>
    </source>
</reference>
<protein>
    <submittedName>
        <fullName evidence="2">Uncharacterized protein</fullName>
    </submittedName>
</protein>
<dbReference type="Proteomes" id="UP001321473">
    <property type="component" value="Unassembled WGS sequence"/>
</dbReference>
<feature type="region of interest" description="Disordered" evidence="1">
    <location>
        <begin position="191"/>
        <end position="216"/>
    </location>
</feature>
<dbReference type="AlphaFoldDB" id="A0AAQ4F417"/>
<feature type="compositionally biased region" description="Basic residues" evidence="1">
    <location>
        <begin position="469"/>
        <end position="478"/>
    </location>
</feature>
<organism evidence="2 3">
    <name type="scientific">Amblyomma americanum</name>
    <name type="common">Lone star tick</name>
    <dbReference type="NCBI Taxonomy" id="6943"/>
    <lineage>
        <taxon>Eukaryota</taxon>
        <taxon>Metazoa</taxon>
        <taxon>Ecdysozoa</taxon>
        <taxon>Arthropoda</taxon>
        <taxon>Chelicerata</taxon>
        <taxon>Arachnida</taxon>
        <taxon>Acari</taxon>
        <taxon>Parasitiformes</taxon>
        <taxon>Ixodida</taxon>
        <taxon>Ixodoidea</taxon>
        <taxon>Ixodidae</taxon>
        <taxon>Amblyomminae</taxon>
        <taxon>Amblyomma</taxon>
    </lineage>
</organism>
<keyword evidence="3" id="KW-1185">Reference proteome</keyword>
<evidence type="ECO:0000313" key="3">
    <source>
        <dbReference type="Proteomes" id="UP001321473"/>
    </source>
</evidence>
<feature type="region of interest" description="Disordered" evidence="1">
    <location>
        <begin position="356"/>
        <end position="378"/>
    </location>
</feature>
<comment type="caution">
    <text evidence="2">The sequence shown here is derived from an EMBL/GenBank/DDBJ whole genome shotgun (WGS) entry which is preliminary data.</text>
</comment>
<sequence>MEPASPDSHTNDSVFNAQQDETLENLTTQCRNEPLQSPVVIKAEPTSPEQSAGDSVPDARQEDLASQAPKGEHGAAAPNKAVRRIVITSDELPVFTSDQIKAGIEAFLIENNIPNNFSKDEVIKLHWDGRNLSTFHFRDMNSNRSPSPHPPPDVPVPQKIKPNILRGNKLPNASAGIEPSDTATVTVLAGGQTGSGTTPPKVNTLPERSKVSTSEPAMPCGYRAIRVKCVADSDKVVVAPLGPVSTTRDNISAEKQLCFMPRAIRYINKTGEVIEKPLNPRQQVLPFVPPMGTKVAPIQTSATSSSPAVPVVSSDSLQQTTAKLIQTKPAKPMPIVAERPSVPVTVSRVVRVNAESHNPKPRGLDASLPQGLVGSVNMPQAPLQRPAAYSTVCDDDTTRILEPEVLLKVSNKVIQVQPLKAGLDTSSSSSSSSTSSCCSEDWAPTTQMHRKQRGRKRAAPRSSIQREYRSRKRRRRVKKENSPAPQLDAKPSKSPSDEMNVNILSSNCIDRPCVVSMYHLNDRLMTKGFVNLASIKHKELFALARTPEVRLAPGKVVSVVKLNPCKTEPPEEVAITHVSESLPREMETDSLESLLREQMNHLVHLRKKYKQSGP</sequence>
<feature type="region of interest" description="Disordered" evidence="1">
    <location>
        <begin position="421"/>
        <end position="499"/>
    </location>
</feature>
<feature type="compositionally biased region" description="Polar residues" evidence="1">
    <location>
        <begin position="7"/>
        <end position="35"/>
    </location>
</feature>
<evidence type="ECO:0000313" key="2">
    <source>
        <dbReference type="EMBL" id="KAK8781839.1"/>
    </source>
</evidence>
<accession>A0AAQ4F417</accession>
<feature type="region of interest" description="Disordered" evidence="1">
    <location>
        <begin position="1"/>
        <end position="78"/>
    </location>
</feature>
<feature type="compositionally biased region" description="Basic residues" evidence="1">
    <location>
        <begin position="448"/>
        <end position="459"/>
    </location>
</feature>
<proteinExistence type="predicted"/>